<reference evidence="2" key="1">
    <citation type="submission" date="2024-03" db="EMBL/GenBank/DDBJ databases">
        <title>Deinococcus weizhi sp. nov., isolated from human skin.</title>
        <authorList>
            <person name="Wei Z."/>
            <person name="Tian F."/>
            <person name="Yang C."/>
            <person name="Xin L.T."/>
            <person name="Wen Z.J."/>
            <person name="Lan K.C."/>
            <person name="Yu L."/>
            <person name="Zhe W."/>
            <person name="Dan F.D."/>
            <person name="Jun W."/>
            <person name="Rui Z."/>
            <person name="Yong X.J."/>
            <person name="Ting Y."/>
            <person name="Wei X."/>
            <person name="Xu Z.G."/>
            <person name="Xin Z."/>
            <person name="Dong F.G."/>
            <person name="Ni X.M."/>
            <person name="Zheng M.G."/>
            <person name="Chun Y."/>
            <person name="Qian W.X."/>
        </authorList>
    </citation>
    <scope>NUCLEOTIDE SEQUENCE</scope>
    <source>
        <strain evidence="2">VB142</strain>
    </source>
</reference>
<proteinExistence type="predicted"/>
<dbReference type="RefSeq" id="WP_339095698.1">
    <property type="nucleotide sequence ID" value="NZ_CP149782.1"/>
</dbReference>
<name>A0AAU6Q1I9_9DEIO</name>
<evidence type="ECO:0000256" key="1">
    <source>
        <dbReference type="SAM" id="Phobius"/>
    </source>
</evidence>
<dbReference type="AlphaFoldDB" id="A0AAU6Q1I9"/>
<feature type="transmembrane region" description="Helical" evidence="1">
    <location>
        <begin position="73"/>
        <end position="95"/>
    </location>
</feature>
<gene>
    <name evidence="2" type="ORF">WDJ50_14035</name>
</gene>
<organism evidence="2">
    <name type="scientific">Deinococcus sp. VB142</name>
    <dbReference type="NCBI Taxonomy" id="3112952"/>
    <lineage>
        <taxon>Bacteria</taxon>
        <taxon>Thermotogati</taxon>
        <taxon>Deinococcota</taxon>
        <taxon>Deinococci</taxon>
        <taxon>Deinococcales</taxon>
        <taxon>Deinococcaceae</taxon>
        <taxon>Deinococcus</taxon>
    </lineage>
</organism>
<sequence length="131" mass="14365">MNAEHWLRIATANLPEPVAQRIAQETREHLADAGLSSAANVEPVLGAPEDTAKEMRRLYLTEKELKALGNDRFFLFFAVFIGFGACCALISAFYASSALYYHLSAVAHGSTISKTWAEQLSPIISGSLSFW</sequence>
<protein>
    <submittedName>
        <fullName evidence="2">Uncharacterized protein</fullName>
    </submittedName>
</protein>
<keyword evidence="1" id="KW-1133">Transmembrane helix</keyword>
<keyword evidence="1" id="KW-0812">Transmembrane</keyword>
<keyword evidence="1" id="KW-0472">Membrane</keyword>
<accession>A0AAU6Q1I9</accession>
<evidence type="ECO:0000313" key="2">
    <source>
        <dbReference type="EMBL" id="WYF44491.1"/>
    </source>
</evidence>
<dbReference type="EMBL" id="CP149782">
    <property type="protein sequence ID" value="WYF44491.1"/>
    <property type="molecule type" value="Genomic_DNA"/>
</dbReference>